<keyword evidence="1" id="KW-0472">Membrane</keyword>
<comment type="caution">
    <text evidence="2">The sequence shown here is derived from an EMBL/GenBank/DDBJ whole genome shotgun (WGS) entry which is preliminary data.</text>
</comment>
<dbReference type="AlphaFoldDB" id="A0AAE3Y8C8"/>
<gene>
    <name evidence="2" type="ORF">J2787_002685</name>
</gene>
<feature type="transmembrane region" description="Helical" evidence="1">
    <location>
        <begin position="26"/>
        <end position="48"/>
    </location>
</feature>
<dbReference type="EMBL" id="JAVDQY010000003">
    <property type="protein sequence ID" value="MDR6527293.1"/>
    <property type="molecule type" value="Genomic_DNA"/>
</dbReference>
<name>A0AAE3Y8C8_9FLAO</name>
<organism evidence="2 3">
    <name type="scientific">Chryseobacterium rhizosphaerae</name>
    <dbReference type="NCBI Taxonomy" id="395937"/>
    <lineage>
        <taxon>Bacteria</taxon>
        <taxon>Pseudomonadati</taxon>
        <taxon>Bacteroidota</taxon>
        <taxon>Flavobacteriia</taxon>
        <taxon>Flavobacteriales</taxon>
        <taxon>Weeksellaceae</taxon>
        <taxon>Chryseobacterium group</taxon>
        <taxon>Chryseobacterium</taxon>
    </lineage>
</organism>
<dbReference type="Proteomes" id="UP001184861">
    <property type="component" value="Unassembled WGS sequence"/>
</dbReference>
<evidence type="ECO:0000313" key="2">
    <source>
        <dbReference type="EMBL" id="MDR6527293.1"/>
    </source>
</evidence>
<keyword evidence="1" id="KW-1133">Transmembrane helix</keyword>
<accession>A0AAE3Y8C8</accession>
<evidence type="ECO:0000256" key="1">
    <source>
        <dbReference type="SAM" id="Phobius"/>
    </source>
</evidence>
<keyword evidence="1" id="KW-0812">Transmembrane</keyword>
<sequence length="174" mass="20751">MKKIIIISSIILGTVSFNYPVFDSEGISYIIILCCIVVITFSTAKIYFPDKEDYQSVEKKMDRLLQYDGIFTYTREGFYFKEKDSMEFIQWDEIISVYFFSIPLQYHVRQERQTGLEIITDKRNYEFDQYNTPGIVKLKNELQNHFPTWELHSPTVIINNFGLEKTKLYEREKS</sequence>
<evidence type="ECO:0000313" key="3">
    <source>
        <dbReference type="Proteomes" id="UP001184861"/>
    </source>
</evidence>
<dbReference type="RefSeq" id="WP_202272154.1">
    <property type="nucleotide sequence ID" value="NZ_JAVDQY010000003.1"/>
</dbReference>
<protein>
    <submittedName>
        <fullName evidence="2">Uncharacterized protein</fullName>
    </submittedName>
</protein>
<proteinExistence type="predicted"/>
<reference evidence="2" key="1">
    <citation type="submission" date="2023-07" db="EMBL/GenBank/DDBJ databases">
        <title>Sorghum-associated microbial communities from plants grown in Nebraska, USA.</title>
        <authorList>
            <person name="Schachtman D."/>
        </authorList>
    </citation>
    <scope>NUCLEOTIDE SEQUENCE</scope>
    <source>
        <strain evidence="2">DS2360</strain>
    </source>
</reference>